<proteinExistence type="predicted"/>
<dbReference type="PANTHER" id="PTHR33946:SF4">
    <property type="entry name" value="COAGULATION FACTOR XI"/>
    <property type="match status" value="1"/>
</dbReference>
<organism evidence="3 4">
    <name type="scientific">Globisporangium ultimum (strain ATCC 200006 / CBS 805.95 / DAOM BR144)</name>
    <name type="common">Pythium ultimum</name>
    <dbReference type="NCBI Taxonomy" id="431595"/>
    <lineage>
        <taxon>Eukaryota</taxon>
        <taxon>Sar</taxon>
        <taxon>Stramenopiles</taxon>
        <taxon>Oomycota</taxon>
        <taxon>Peronosporomycetes</taxon>
        <taxon>Pythiales</taxon>
        <taxon>Pythiaceae</taxon>
        <taxon>Globisporangium</taxon>
    </lineage>
</organism>
<feature type="compositionally biased region" description="Low complexity" evidence="1">
    <location>
        <begin position="288"/>
        <end position="306"/>
    </location>
</feature>
<evidence type="ECO:0000313" key="3">
    <source>
        <dbReference type="EnsemblProtists" id="PYU1_T000302"/>
    </source>
</evidence>
<evidence type="ECO:0000256" key="2">
    <source>
        <dbReference type="SAM" id="SignalP"/>
    </source>
</evidence>
<dbReference type="STRING" id="431595.K3W5R1"/>
<dbReference type="OMA" id="YLQRDCI"/>
<dbReference type="HOGENOM" id="CLU_022164_3_0_1"/>
<evidence type="ECO:0008006" key="5">
    <source>
        <dbReference type="Google" id="ProtNLM"/>
    </source>
</evidence>
<keyword evidence="2" id="KW-0732">Signal</keyword>
<protein>
    <recommendedName>
        <fullName evidence="5">FZ domain-containing protein</fullName>
    </recommendedName>
</protein>
<keyword evidence="4" id="KW-1185">Reference proteome</keyword>
<reference evidence="3" key="3">
    <citation type="submission" date="2015-02" db="UniProtKB">
        <authorList>
            <consortium name="EnsemblProtists"/>
        </authorList>
    </citation>
    <scope>IDENTIFICATION</scope>
    <source>
        <strain evidence="3">DAOM BR144</strain>
    </source>
</reference>
<sequence>MATPRRRAFLLFAACAFCGRGGVTGLAESDGSTDASTWRMRPVRSFQARVEMDAPLWDATHEVFVSGHEPNNELLTFEERYKNTLDSVTTSSIEGALMYLQRDCIDVGADPIASGCKRRNDVKVITFMEITIAQPFEALSYYQADRYIYPEFCPFVAMRNGQCVEFEDDDNDGEDEDDATDAHPPNCQLYNGLDTSRSSWKIGPCVGAHAYPTDIVAPYPNTVWFSYPNSCVMNTWTEGKSDACREKYKGGLCPFGVEPDGVRCTFAYKILGYLSIDELVGIVETDWSSSSGSGSAASTVSAPSSSADDDGDDGDNDDEETRRRLATTGTESYDDYKDFCEAKQIELHAFDTDNTLGLKNVSAIPFWRNPSDTDANVARTDAMIVMYNAFVANERANVGNRMQPLPTNLTTLTNANPPCYQNAKLCHDSKFGCVRHSYAQVCSVCREPRENCVAKVPSYNFPTLKEAPTANASSSSSSSASTKAAASGAASKSTRSLRSDELVVLAFAMLLGIVMTHH</sequence>
<dbReference type="InParanoid" id="K3W5R1"/>
<reference evidence="4" key="2">
    <citation type="submission" date="2010-04" db="EMBL/GenBank/DDBJ databases">
        <authorList>
            <person name="Buell R."/>
            <person name="Hamilton J."/>
            <person name="Hostetler J."/>
        </authorList>
    </citation>
    <scope>NUCLEOTIDE SEQUENCE [LARGE SCALE GENOMIC DNA]</scope>
    <source>
        <strain evidence="4">DAOM:BR144</strain>
    </source>
</reference>
<accession>K3W5R1</accession>
<feature type="region of interest" description="Disordered" evidence="1">
    <location>
        <begin position="288"/>
        <end position="328"/>
    </location>
</feature>
<dbReference type="VEuPathDB" id="FungiDB:PYU1_G000302"/>
<dbReference type="EnsemblProtists" id="PYU1_T000302">
    <property type="protein sequence ID" value="PYU1_T000302"/>
    <property type="gene ID" value="PYU1_G000302"/>
</dbReference>
<feature type="chain" id="PRO_5003867389" description="FZ domain-containing protein" evidence="2">
    <location>
        <begin position="26"/>
        <end position="518"/>
    </location>
</feature>
<dbReference type="Proteomes" id="UP000019132">
    <property type="component" value="Unassembled WGS sequence"/>
</dbReference>
<feature type="compositionally biased region" description="Acidic residues" evidence="1">
    <location>
        <begin position="307"/>
        <end position="319"/>
    </location>
</feature>
<evidence type="ECO:0000256" key="1">
    <source>
        <dbReference type="SAM" id="MobiDB-lite"/>
    </source>
</evidence>
<dbReference type="EMBL" id="GL376636">
    <property type="status" value="NOT_ANNOTATED_CDS"/>
    <property type="molecule type" value="Genomic_DNA"/>
</dbReference>
<name>K3W5R1_GLOUD</name>
<feature type="signal peptide" evidence="2">
    <location>
        <begin position="1"/>
        <end position="25"/>
    </location>
</feature>
<evidence type="ECO:0000313" key="4">
    <source>
        <dbReference type="Proteomes" id="UP000019132"/>
    </source>
</evidence>
<dbReference type="eggNOG" id="ENOG502SIKJ">
    <property type="taxonomic scope" value="Eukaryota"/>
</dbReference>
<reference evidence="4" key="1">
    <citation type="journal article" date="2010" name="Genome Biol.">
        <title>Genome sequence of the necrotrophic plant pathogen Pythium ultimum reveals original pathogenicity mechanisms and effector repertoire.</title>
        <authorList>
            <person name="Levesque C.A."/>
            <person name="Brouwer H."/>
            <person name="Cano L."/>
            <person name="Hamilton J.P."/>
            <person name="Holt C."/>
            <person name="Huitema E."/>
            <person name="Raffaele S."/>
            <person name="Robideau G.P."/>
            <person name="Thines M."/>
            <person name="Win J."/>
            <person name="Zerillo M.M."/>
            <person name="Beakes G.W."/>
            <person name="Boore J.L."/>
            <person name="Busam D."/>
            <person name="Dumas B."/>
            <person name="Ferriera S."/>
            <person name="Fuerstenberg S.I."/>
            <person name="Gachon C.M."/>
            <person name="Gaulin E."/>
            <person name="Govers F."/>
            <person name="Grenville-Briggs L."/>
            <person name="Horner N."/>
            <person name="Hostetler J."/>
            <person name="Jiang R.H."/>
            <person name="Johnson J."/>
            <person name="Krajaejun T."/>
            <person name="Lin H."/>
            <person name="Meijer H.J."/>
            <person name="Moore B."/>
            <person name="Morris P."/>
            <person name="Phuntmart V."/>
            <person name="Puiu D."/>
            <person name="Shetty J."/>
            <person name="Stajich J.E."/>
            <person name="Tripathy S."/>
            <person name="Wawra S."/>
            <person name="van West P."/>
            <person name="Whitty B.R."/>
            <person name="Coutinho P.M."/>
            <person name="Henrissat B."/>
            <person name="Martin F."/>
            <person name="Thomas P.D."/>
            <person name="Tyler B.M."/>
            <person name="De Vries R.P."/>
            <person name="Kamoun S."/>
            <person name="Yandell M."/>
            <person name="Tisserat N."/>
            <person name="Buell C.R."/>
        </authorList>
    </citation>
    <scope>NUCLEOTIDE SEQUENCE</scope>
    <source>
        <strain evidence="4">DAOM:BR144</strain>
    </source>
</reference>
<dbReference type="PANTHER" id="PTHR33946">
    <property type="match status" value="1"/>
</dbReference>
<dbReference type="AlphaFoldDB" id="K3W5R1"/>